<evidence type="ECO:0000256" key="9">
    <source>
        <dbReference type="ARBA" id="ARBA00039004"/>
    </source>
</evidence>
<dbReference type="FunFam" id="2.60.120.620:FF:000005">
    <property type="entry name" value="Egl nine homolog 1"/>
    <property type="match status" value="1"/>
</dbReference>
<comment type="caution">
    <text evidence="13">The sequence shown here is derived from an EMBL/GenBank/DDBJ whole genome shotgun (WGS) entry which is preliminary data.</text>
</comment>
<name>A0AAW1ZFJ3_CULAL</name>
<evidence type="ECO:0000259" key="12">
    <source>
        <dbReference type="PROSITE" id="PS51471"/>
    </source>
</evidence>
<comment type="cofactor">
    <cofactor evidence="1">
        <name>L-ascorbate</name>
        <dbReference type="ChEBI" id="CHEBI:38290"/>
    </cofactor>
</comment>
<protein>
    <recommendedName>
        <fullName evidence="9">hypoxia-inducible factor-proline dioxygenase</fullName>
        <ecNumber evidence="9">1.14.11.29</ecNumber>
    </recommendedName>
</protein>
<keyword evidence="3" id="KW-0479">Metal-binding</keyword>
<keyword evidence="14" id="KW-1185">Reference proteome</keyword>
<dbReference type="Gene3D" id="2.60.120.620">
    <property type="entry name" value="q2cbj1_9rhob like domain"/>
    <property type="match status" value="1"/>
</dbReference>
<dbReference type="EMBL" id="JAWDJR010000017">
    <property type="protein sequence ID" value="KAK9959653.1"/>
    <property type="molecule type" value="Genomic_DNA"/>
</dbReference>
<dbReference type="GO" id="GO:0005737">
    <property type="term" value="C:cytoplasm"/>
    <property type="evidence" value="ECO:0007669"/>
    <property type="project" value="TreeGrafter"/>
</dbReference>
<dbReference type="SMART" id="SM00702">
    <property type="entry name" value="P4Hc"/>
    <property type="match status" value="1"/>
</dbReference>
<evidence type="ECO:0000256" key="1">
    <source>
        <dbReference type="ARBA" id="ARBA00001961"/>
    </source>
</evidence>
<evidence type="ECO:0000313" key="13">
    <source>
        <dbReference type="EMBL" id="KAK9959653.1"/>
    </source>
</evidence>
<keyword evidence="4" id="KW-0847">Vitamin C</keyword>
<evidence type="ECO:0000256" key="4">
    <source>
        <dbReference type="ARBA" id="ARBA00022896"/>
    </source>
</evidence>
<reference evidence="13 14" key="1">
    <citation type="submission" date="2024-05" db="EMBL/GenBank/DDBJ databases">
        <title>A high-quality chromosomal-level genome assembly of Topmouth culter (Culter alburnus).</title>
        <authorList>
            <person name="Zhao H."/>
        </authorList>
    </citation>
    <scope>NUCLEOTIDE SEQUENCE [LARGE SCALE GENOMIC DNA]</scope>
    <source>
        <strain evidence="13">CATC2023</strain>
        <tissue evidence="13">Muscle</tissue>
    </source>
</reference>
<dbReference type="GO" id="GO:0160082">
    <property type="term" value="F:hypoxia-inducible factor-proline dioxygenase activity"/>
    <property type="evidence" value="ECO:0007669"/>
    <property type="project" value="UniProtKB-EC"/>
</dbReference>
<dbReference type="InterPro" id="IPR044862">
    <property type="entry name" value="Pro_4_hyd_alph_FE2OG_OXY"/>
</dbReference>
<dbReference type="AlphaFoldDB" id="A0AAW1ZFJ3"/>
<sequence>MAEKQEKQGNQAAEQIPEDQTIRIDRQGQKQQQRCPDETRGRMELPRELRNPRSNRAKSNDRKRIHTHKLVLQYIVPCMNSYGLCIVENFLGVRIGERVLQEVRRIHQSGNMQDGQLVSQKLDKSKAIRGDKIAWVDGTESSCLNIGYLLTRMDKVITCADGRLDKFKIRGRHKAMVACYPGNGAGYVKHVDNPNADGRCVTCIYYLNKNWNAKEHGGLLRIFPEGKSYVADIEPLFDRLLLFWSDRRNPHEVQPSYATRYAITVWYFDSEERAEAKRKFRDLTATSQKDSSS</sequence>
<evidence type="ECO:0000256" key="5">
    <source>
        <dbReference type="ARBA" id="ARBA00022964"/>
    </source>
</evidence>
<dbReference type="PROSITE" id="PS51471">
    <property type="entry name" value="FE2OG_OXY"/>
    <property type="match status" value="1"/>
</dbReference>
<feature type="domain" description="Fe2OG dioxygenase" evidence="12">
    <location>
        <begin position="171"/>
        <end position="269"/>
    </location>
</feature>
<dbReference type="Pfam" id="PF13640">
    <property type="entry name" value="2OG-FeII_Oxy_3"/>
    <property type="match status" value="1"/>
</dbReference>
<dbReference type="GO" id="GO:0071456">
    <property type="term" value="P:cellular response to hypoxia"/>
    <property type="evidence" value="ECO:0007669"/>
    <property type="project" value="TreeGrafter"/>
</dbReference>
<dbReference type="GO" id="GO:0008198">
    <property type="term" value="F:ferrous iron binding"/>
    <property type="evidence" value="ECO:0007669"/>
    <property type="project" value="TreeGrafter"/>
</dbReference>
<keyword evidence="6" id="KW-0560">Oxidoreductase</keyword>
<evidence type="ECO:0000256" key="8">
    <source>
        <dbReference type="ARBA" id="ARBA00023242"/>
    </source>
</evidence>
<evidence type="ECO:0000256" key="6">
    <source>
        <dbReference type="ARBA" id="ARBA00023002"/>
    </source>
</evidence>
<keyword evidence="5" id="KW-0223">Dioxygenase</keyword>
<dbReference type="GO" id="GO:0005634">
    <property type="term" value="C:nucleus"/>
    <property type="evidence" value="ECO:0007669"/>
    <property type="project" value="UniProtKB-SubCell"/>
</dbReference>
<dbReference type="GO" id="GO:0031418">
    <property type="term" value="F:L-ascorbic acid binding"/>
    <property type="evidence" value="ECO:0007669"/>
    <property type="project" value="UniProtKB-KW"/>
</dbReference>
<comment type="subcellular location">
    <subcellularLocation>
        <location evidence="2">Nucleus</location>
    </subcellularLocation>
</comment>
<organism evidence="13 14">
    <name type="scientific">Culter alburnus</name>
    <name type="common">Topmouth culter</name>
    <dbReference type="NCBI Taxonomy" id="194366"/>
    <lineage>
        <taxon>Eukaryota</taxon>
        <taxon>Metazoa</taxon>
        <taxon>Chordata</taxon>
        <taxon>Craniata</taxon>
        <taxon>Vertebrata</taxon>
        <taxon>Euteleostomi</taxon>
        <taxon>Actinopterygii</taxon>
        <taxon>Neopterygii</taxon>
        <taxon>Teleostei</taxon>
        <taxon>Ostariophysi</taxon>
        <taxon>Cypriniformes</taxon>
        <taxon>Xenocyprididae</taxon>
        <taxon>Xenocypridinae</taxon>
        <taxon>Culter</taxon>
    </lineage>
</organism>
<feature type="compositionally biased region" description="Basic residues" evidence="11">
    <location>
        <begin position="53"/>
        <end position="62"/>
    </location>
</feature>
<evidence type="ECO:0000256" key="11">
    <source>
        <dbReference type="SAM" id="MobiDB-lite"/>
    </source>
</evidence>
<evidence type="ECO:0000256" key="7">
    <source>
        <dbReference type="ARBA" id="ARBA00023004"/>
    </source>
</evidence>
<dbReference type="InterPro" id="IPR051559">
    <property type="entry name" value="HIF_prolyl_hydroxylases"/>
</dbReference>
<proteinExistence type="predicted"/>
<dbReference type="Proteomes" id="UP001479290">
    <property type="component" value="Unassembled WGS sequence"/>
</dbReference>
<dbReference type="InterPro" id="IPR005123">
    <property type="entry name" value="Oxoglu/Fe-dep_dioxygenase_dom"/>
</dbReference>
<evidence type="ECO:0000313" key="14">
    <source>
        <dbReference type="Proteomes" id="UP001479290"/>
    </source>
</evidence>
<feature type="compositionally biased region" description="Basic and acidic residues" evidence="11">
    <location>
        <begin position="35"/>
        <end position="51"/>
    </location>
</feature>
<dbReference type="PANTHER" id="PTHR12907:SF28">
    <property type="entry name" value="PROLYL HYDROXYLASE EGLN3"/>
    <property type="match status" value="1"/>
</dbReference>
<keyword evidence="7" id="KW-0408">Iron</keyword>
<evidence type="ECO:0000256" key="10">
    <source>
        <dbReference type="ARBA" id="ARBA00049134"/>
    </source>
</evidence>
<accession>A0AAW1ZFJ3</accession>
<dbReference type="PANTHER" id="PTHR12907">
    <property type="entry name" value="EGL NINE HOMOLOG-RELATED"/>
    <property type="match status" value="1"/>
</dbReference>
<evidence type="ECO:0000256" key="2">
    <source>
        <dbReference type="ARBA" id="ARBA00004123"/>
    </source>
</evidence>
<dbReference type="InterPro" id="IPR006620">
    <property type="entry name" value="Pro_4_hyd_alph"/>
</dbReference>
<feature type="region of interest" description="Disordered" evidence="11">
    <location>
        <begin position="1"/>
        <end position="62"/>
    </location>
</feature>
<comment type="catalytic activity">
    <reaction evidence="10">
        <text>L-prolyl-[hypoxia-inducible factor alpha subunit] + 2-oxoglutarate + O2 = trans-4-hydroxy-L-prolyl-[hypoxia-inducible factor alpha subunit] + succinate + CO2</text>
        <dbReference type="Rhea" id="RHEA:48400"/>
        <dbReference type="Rhea" id="RHEA-COMP:12093"/>
        <dbReference type="Rhea" id="RHEA-COMP:12094"/>
        <dbReference type="ChEBI" id="CHEBI:15379"/>
        <dbReference type="ChEBI" id="CHEBI:16526"/>
        <dbReference type="ChEBI" id="CHEBI:16810"/>
        <dbReference type="ChEBI" id="CHEBI:30031"/>
        <dbReference type="ChEBI" id="CHEBI:50342"/>
        <dbReference type="ChEBI" id="CHEBI:61965"/>
        <dbReference type="EC" id="1.14.11.29"/>
    </reaction>
</comment>
<dbReference type="EC" id="1.14.11.29" evidence="9"/>
<keyword evidence="8" id="KW-0539">Nucleus</keyword>
<evidence type="ECO:0000256" key="3">
    <source>
        <dbReference type="ARBA" id="ARBA00022723"/>
    </source>
</evidence>
<gene>
    <name evidence="13" type="ORF">ABG768_009763</name>
</gene>